<feature type="transmembrane region" description="Helical" evidence="6">
    <location>
        <begin position="6"/>
        <end position="27"/>
    </location>
</feature>
<feature type="transmembrane region" description="Helical" evidence="6">
    <location>
        <begin position="39"/>
        <end position="57"/>
    </location>
</feature>
<dbReference type="HOGENOM" id="CLU_079569_2_0_6"/>
<evidence type="ECO:0000313" key="7">
    <source>
        <dbReference type="EMBL" id="EED36133.1"/>
    </source>
</evidence>
<feature type="transmembrane region" description="Helical" evidence="6">
    <location>
        <begin position="141"/>
        <end position="164"/>
    </location>
</feature>
<keyword evidence="5 6" id="KW-0472">Membrane</keyword>
<dbReference type="AlphaFoldDB" id="B8KV23"/>
<evidence type="ECO:0000256" key="3">
    <source>
        <dbReference type="ARBA" id="ARBA00022692"/>
    </source>
</evidence>
<keyword evidence="4 6" id="KW-1133">Transmembrane helix</keyword>
<gene>
    <name evidence="7" type="ORF">NOR51B_2081</name>
</gene>
<evidence type="ECO:0000256" key="5">
    <source>
        <dbReference type="ARBA" id="ARBA00023136"/>
    </source>
</evidence>
<dbReference type="PANTHER" id="PTHR30086">
    <property type="entry name" value="ARGININE EXPORTER PROTEIN ARGO"/>
    <property type="match status" value="1"/>
</dbReference>
<organism evidence="7 8">
    <name type="scientific">Luminiphilus syltensis NOR5-1B</name>
    <dbReference type="NCBI Taxonomy" id="565045"/>
    <lineage>
        <taxon>Bacteria</taxon>
        <taxon>Pseudomonadati</taxon>
        <taxon>Pseudomonadota</taxon>
        <taxon>Gammaproteobacteria</taxon>
        <taxon>Cellvibrionales</taxon>
        <taxon>Halieaceae</taxon>
        <taxon>Luminiphilus</taxon>
    </lineage>
</organism>
<proteinExistence type="predicted"/>
<comment type="subcellular location">
    <subcellularLocation>
        <location evidence="1">Cell membrane</location>
        <topology evidence="1">Multi-pass membrane protein</topology>
    </subcellularLocation>
</comment>
<feature type="transmembrane region" description="Helical" evidence="6">
    <location>
        <begin position="176"/>
        <end position="193"/>
    </location>
</feature>
<name>B8KV23_9GAMM</name>
<reference evidence="8" key="1">
    <citation type="journal article" date="2013" name="BMC Microbiol.">
        <title>Taxonomy and evolution of bacteriochlorophyll a-containing members of the OM60/NOR5 clade of marine gammaproteobacteria: description of Luminiphilus syltensis gen. nov., sp. nov., reclassification of Haliea rubra as Pseudohaliea rubra gen. nov., comb. nov., and emendation of Chromatocurvus halotolerans.</title>
        <authorList>
            <person name="Spring S."/>
            <person name="Riedel T."/>
            <person name="Sproer C."/>
            <person name="Yan S."/>
            <person name="Harder J."/>
            <person name="Fuchs B.M."/>
        </authorList>
    </citation>
    <scope>NUCLEOTIDE SEQUENCE [LARGE SCALE GENOMIC DNA]</scope>
    <source>
        <strain evidence="8">NOR51-B</strain>
    </source>
</reference>
<dbReference type="Pfam" id="PF01810">
    <property type="entry name" value="LysE"/>
    <property type="match status" value="1"/>
</dbReference>
<dbReference type="GO" id="GO:0005886">
    <property type="term" value="C:plasma membrane"/>
    <property type="evidence" value="ECO:0007669"/>
    <property type="project" value="UniProtKB-SubCell"/>
</dbReference>
<feature type="transmembrane region" description="Helical" evidence="6">
    <location>
        <begin position="103"/>
        <end position="129"/>
    </location>
</feature>
<evidence type="ECO:0000313" key="8">
    <source>
        <dbReference type="Proteomes" id="UP000004699"/>
    </source>
</evidence>
<evidence type="ECO:0000256" key="4">
    <source>
        <dbReference type="ARBA" id="ARBA00022989"/>
    </source>
</evidence>
<dbReference type="eggNOG" id="COG1280">
    <property type="taxonomic scope" value="Bacteria"/>
</dbReference>
<dbReference type="InterPro" id="IPR001123">
    <property type="entry name" value="LeuE-type"/>
</dbReference>
<dbReference type="PANTHER" id="PTHR30086:SF5">
    <property type="entry name" value="HOMOGENTISATE EXPORT PROTEIN"/>
    <property type="match status" value="1"/>
</dbReference>
<keyword evidence="8" id="KW-1185">Reference proteome</keyword>
<keyword evidence="2" id="KW-1003">Cell membrane</keyword>
<accession>B8KV23</accession>
<dbReference type="EMBL" id="DS999411">
    <property type="protein sequence ID" value="EED36133.1"/>
    <property type="molecule type" value="Genomic_DNA"/>
</dbReference>
<evidence type="ECO:0000256" key="1">
    <source>
        <dbReference type="ARBA" id="ARBA00004651"/>
    </source>
</evidence>
<keyword evidence="3 6" id="KW-0812">Transmembrane</keyword>
<evidence type="ECO:0000256" key="2">
    <source>
        <dbReference type="ARBA" id="ARBA00022475"/>
    </source>
</evidence>
<dbReference type="GO" id="GO:0042970">
    <property type="term" value="F:homoserine transmembrane transporter activity"/>
    <property type="evidence" value="ECO:0007669"/>
    <property type="project" value="TreeGrafter"/>
</dbReference>
<dbReference type="Proteomes" id="UP000004699">
    <property type="component" value="Unassembled WGS sequence"/>
</dbReference>
<feature type="transmembrane region" description="Helical" evidence="6">
    <location>
        <begin position="63"/>
        <end position="83"/>
    </location>
</feature>
<sequence>MIGTIGLVSLTPGLCMSLAFSLGLSLGYRKTLWMMAGEMLGVATVIITTAVAMHWLLALDPRIMTALALVAASYLLWMAWQLWHADDSLHRQRIERGVPPLSLFALGLTTALFNPKGWAFTMALLPGFIAFDASLAPQVSLFVAVMLSTEFASMSLYAGGGGWLRKRLGQEHQFALLSKTAAVLMVAVSLLIIPF</sequence>
<dbReference type="STRING" id="565045.NOR51B_2081"/>
<protein>
    <submittedName>
        <fullName evidence="7">Homogentisate export protein</fullName>
    </submittedName>
</protein>
<evidence type="ECO:0000256" key="6">
    <source>
        <dbReference type="SAM" id="Phobius"/>
    </source>
</evidence>